<dbReference type="EMBL" id="CP011071">
    <property type="protein sequence ID" value="AKA35731.1"/>
    <property type="molecule type" value="Genomic_DNA"/>
</dbReference>
<sequence length="101" mass="11619">MDRTFISKKIDKKDFDMIQNLRRAGRSTTRNIAEGFGRYNHKENIQFCRISRGSLYEIKDDLINCLDEGLVSEVEISKGIALVDAAIHSVNGYIKYLYSKL</sequence>
<dbReference type="Proteomes" id="UP000032726">
    <property type="component" value="Chromosome"/>
</dbReference>
<dbReference type="AlphaFoldDB" id="A0A0D5YV01"/>
<evidence type="ECO:0000313" key="1">
    <source>
        <dbReference type="EMBL" id="AKA35731.1"/>
    </source>
</evidence>
<dbReference type="KEGG" id="mlt:VC82_2136"/>
<protein>
    <submittedName>
        <fullName evidence="1">S23 ribosomal</fullName>
    </submittedName>
</protein>
<dbReference type="STRING" id="516051.VC82_2136"/>
<evidence type="ECO:0000313" key="2">
    <source>
        <dbReference type="Proteomes" id="UP000032726"/>
    </source>
</evidence>
<reference evidence="1 2" key="1">
    <citation type="submission" date="2015-03" db="EMBL/GenBank/DDBJ databases">
        <title>Complete genome sequence of Muricauda lutaonensis CC-HSB-11T, isolated from a coastal hot spring.</title>
        <authorList>
            <person name="Kim K.M."/>
        </authorList>
    </citation>
    <scope>NUCLEOTIDE SEQUENCE [LARGE SCALE GENOMIC DNA]</scope>
    <source>
        <strain evidence="1 2">CC-HSB-11</strain>
    </source>
</reference>
<dbReference type="Gene3D" id="1.20.1440.60">
    <property type="entry name" value="23S rRNA-intervening sequence"/>
    <property type="match status" value="1"/>
</dbReference>
<dbReference type="RefSeq" id="WP_052698995.1">
    <property type="nucleotide sequence ID" value="NZ_CP011071.1"/>
</dbReference>
<gene>
    <name evidence="1" type="ORF">VC82_2136</name>
</gene>
<accession>A0A0D5YV01</accession>
<dbReference type="Pfam" id="PF05635">
    <property type="entry name" value="23S_rRNA_IVP"/>
    <property type="match status" value="1"/>
</dbReference>
<keyword evidence="2" id="KW-1185">Reference proteome</keyword>
<dbReference type="SUPFAM" id="SSF158446">
    <property type="entry name" value="IVS-encoded protein-like"/>
    <property type="match status" value="1"/>
</dbReference>
<proteinExistence type="predicted"/>
<dbReference type="NCBIfam" id="TIGR02436">
    <property type="entry name" value="four helix bundle protein"/>
    <property type="match status" value="1"/>
</dbReference>
<dbReference type="InterPro" id="IPR036583">
    <property type="entry name" value="23S_rRNA_IVS_sf"/>
</dbReference>
<name>A0A0D5YV01_9FLAO</name>
<dbReference type="HOGENOM" id="CLU_2288372_0_0_10"/>
<dbReference type="InterPro" id="IPR012657">
    <property type="entry name" value="23S_rRNA-intervening_sequence"/>
</dbReference>
<organism evidence="1 2">
    <name type="scientific">Flagellimonas lutaonensis</name>
    <dbReference type="NCBI Taxonomy" id="516051"/>
    <lineage>
        <taxon>Bacteria</taxon>
        <taxon>Pseudomonadati</taxon>
        <taxon>Bacteroidota</taxon>
        <taxon>Flavobacteriia</taxon>
        <taxon>Flavobacteriales</taxon>
        <taxon>Flavobacteriaceae</taxon>
        <taxon>Flagellimonas</taxon>
    </lineage>
</organism>